<organism evidence="1 2">
    <name type="scientific">Advenella incenata</name>
    <dbReference type="NCBI Taxonomy" id="267800"/>
    <lineage>
        <taxon>Bacteria</taxon>
        <taxon>Pseudomonadati</taxon>
        <taxon>Pseudomonadota</taxon>
        <taxon>Betaproteobacteria</taxon>
        <taxon>Burkholderiales</taxon>
        <taxon>Alcaligenaceae</taxon>
    </lineage>
</organism>
<comment type="caution">
    <text evidence="1">The sequence shown here is derived from an EMBL/GenBank/DDBJ whole genome shotgun (WGS) entry which is preliminary data.</text>
</comment>
<evidence type="ECO:0000313" key="1">
    <source>
        <dbReference type="EMBL" id="RZT99910.1"/>
    </source>
</evidence>
<dbReference type="EMBL" id="SHKO01000001">
    <property type="protein sequence ID" value="RZT99910.1"/>
    <property type="molecule type" value="Genomic_DNA"/>
</dbReference>
<dbReference type="AlphaFoldDB" id="A0A4Q7VTI9"/>
<dbReference type="Proteomes" id="UP000293398">
    <property type="component" value="Unassembled WGS sequence"/>
</dbReference>
<protein>
    <submittedName>
        <fullName evidence="1">Uncharacterized protein</fullName>
    </submittedName>
</protein>
<accession>A0A4Q7VTI9</accession>
<gene>
    <name evidence="1" type="ORF">EV681_1713</name>
</gene>
<name>A0A4Q7VTI9_9BURK</name>
<reference evidence="1 2" key="1">
    <citation type="submission" date="2019-02" db="EMBL/GenBank/DDBJ databases">
        <title>Genomic Encyclopedia of Type Strains, Phase IV (KMG-IV): sequencing the most valuable type-strain genomes for metagenomic binning, comparative biology and taxonomic classification.</title>
        <authorList>
            <person name="Goeker M."/>
        </authorList>
    </citation>
    <scope>NUCLEOTIDE SEQUENCE [LARGE SCALE GENOMIC DNA]</scope>
    <source>
        <strain evidence="1 2">DSM 23814</strain>
    </source>
</reference>
<keyword evidence="2" id="KW-1185">Reference proteome</keyword>
<proteinExistence type="predicted"/>
<evidence type="ECO:0000313" key="2">
    <source>
        <dbReference type="Proteomes" id="UP000293398"/>
    </source>
</evidence>
<sequence>MGVMCTRAMPDCQSGDFNVETHACLRDEVNQGNKRALTQLVPTWHMRYTDLATAPAYTPHPRPLSNTGLHITEYRDNLHRLRCPHRLAHQAGPYQKSYQPHYTHVRQHFEKAIAGRNVLGSQQMAWIVPKHALLFFPNTS</sequence>